<dbReference type="Proteomes" id="UP000050443">
    <property type="component" value="Unassembled WGS sequence"/>
</dbReference>
<evidence type="ECO:0000256" key="1">
    <source>
        <dbReference type="SAM" id="Coils"/>
    </source>
</evidence>
<evidence type="ECO:0000313" key="3">
    <source>
        <dbReference type="EMBL" id="KQB37715.1"/>
    </source>
</evidence>
<comment type="caution">
    <text evidence="3">The sequence shown here is derived from an EMBL/GenBank/DDBJ whole genome shotgun (WGS) entry which is preliminary data.</text>
</comment>
<dbReference type="OrthoDB" id="9808753at2"/>
<evidence type="ECO:0000313" key="4">
    <source>
        <dbReference type="Proteomes" id="UP000050443"/>
    </source>
</evidence>
<dbReference type="RefSeq" id="WP_055098444.1">
    <property type="nucleotide sequence ID" value="NZ_JRLF01000015.1"/>
</dbReference>
<dbReference type="PATRIC" id="fig|362413.3.peg.2831"/>
<keyword evidence="1" id="KW-0175">Coiled coil</keyword>
<feature type="signal peptide" evidence="2">
    <location>
        <begin position="1"/>
        <end position="22"/>
    </location>
</feature>
<accession>A0A0Q0RYZ1</accession>
<feature type="chain" id="PRO_5006183679" evidence="2">
    <location>
        <begin position="23"/>
        <end position="321"/>
    </location>
</feature>
<protein>
    <submittedName>
        <fullName evidence="3">Uncharacterized protein</fullName>
    </submittedName>
</protein>
<reference evidence="3 4" key="1">
    <citation type="submission" date="2014-09" db="EMBL/GenBank/DDBJ databases">
        <title>Genome sequence of Flavobacterium aquidurense RC62.</title>
        <authorList>
            <person name="Kim J.F."/>
            <person name="Kwak M.-J."/>
        </authorList>
    </citation>
    <scope>NUCLEOTIDE SEQUENCE [LARGE SCALE GENOMIC DNA]</scope>
    <source>
        <strain evidence="3 4">RC62</strain>
    </source>
</reference>
<dbReference type="STRING" id="362413.RC62_2881"/>
<name>A0A0Q0RYZ1_9FLAO</name>
<gene>
    <name evidence="3" type="ORF">RC62_2881</name>
</gene>
<keyword evidence="2" id="KW-0732">Signal</keyword>
<organism evidence="3 4">
    <name type="scientific">Flavobacterium aquidurense</name>
    <dbReference type="NCBI Taxonomy" id="362413"/>
    <lineage>
        <taxon>Bacteria</taxon>
        <taxon>Pseudomonadati</taxon>
        <taxon>Bacteroidota</taxon>
        <taxon>Flavobacteriia</taxon>
        <taxon>Flavobacteriales</taxon>
        <taxon>Flavobacteriaceae</taxon>
        <taxon>Flavobacterium</taxon>
    </lineage>
</organism>
<dbReference type="AlphaFoldDB" id="A0A0Q0RYZ1"/>
<feature type="coiled-coil region" evidence="1">
    <location>
        <begin position="292"/>
        <end position="319"/>
    </location>
</feature>
<dbReference type="EMBL" id="JRLF01000015">
    <property type="protein sequence ID" value="KQB37715.1"/>
    <property type="molecule type" value="Genomic_DNA"/>
</dbReference>
<sequence length="321" mass="35503">MRKITKKIYSIIFFLIVAISNAQISTGTGAVSILSNTPNTNTNLGIGINNPIAKLDINGFPAINTTYVFSSESDSFMKSILLNIGSLRENSTSNNGTRLLTFYDVPPSNISANAQTIFAIEDRNDANRFKHNAIANGSSTLKISDKTQSAVFDLHEDGTSTFLFLPKPNSYLTIGGRQVWPVPYKLMVKNGDSRFEGNLYVDTNIGIGTSNFTDGADTYRLSVKGKVRAEEVKVYNTWADYVFSPSYTLSSLKEVEDYIAKNGHLQNVPSASDITKNGLELGEMAKIQQEKIEELTLYLIQQNKEIEELKSQVKLLLSIKK</sequence>
<proteinExistence type="predicted"/>
<evidence type="ECO:0000256" key="2">
    <source>
        <dbReference type="SAM" id="SignalP"/>
    </source>
</evidence>